<evidence type="ECO:0000313" key="2">
    <source>
        <dbReference type="Proteomes" id="UP001164539"/>
    </source>
</evidence>
<proteinExistence type="predicted"/>
<sequence length="228" mass="25136">MMERPSKLKSNILASLPKAASPVTFQLSSPLSPLKSGGRKGLPSTVVSIIPIEARRKPKNSSFEQREPASPRVSCIGQVTNRQKKKLIKPKLVLHPGQHTTQSSSAKDVGKKNKVFMMKIFKRGKKGDRVDVSNTDDSRAAVGVAERVTDDSKAAARVAERVPSLGRMKKFTSSRGRVLENFDWRICEEQVEKAIVPCSSRKASGEVAVEPRRSRLVEEKKRESSDSS</sequence>
<protein>
    <submittedName>
        <fullName evidence="1">Syringolide-induced protein 14-1-1</fullName>
    </submittedName>
</protein>
<gene>
    <name evidence="1" type="ORF">OWV82_012647</name>
</gene>
<name>A0ACC1XRQ5_MELAZ</name>
<keyword evidence="2" id="KW-1185">Reference proteome</keyword>
<comment type="caution">
    <text evidence="1">The sequence shown here is derived from an EMBL/GenBank/DDBJ whole genome shotgun (WGS) entry which is preliminary data.</text>
</comment>
<dbReference type="Proteomes" id="UP001164539">
    <property type="component" value="Chromosome 7"/>
</dbReference>
<reference evidence="1 2" key="1">
    <citation type="journal article" date="2023" name="Science">
        <title>Complex scaffold remodeling in plant triterpene biosynthesis.</title>
        <authorList>
            <person name="De La Pena R."/>
            <person name="Hodgson H."/>
            <person name="Liu J.C."/>
            <person name="Stephenson M.J."/>
            <person name="Martin A.C."/>
            <person name="Owen C."/>
            <person name="Harkess A."/>
            <person name="Leebens-Mack J."/>
            <person name="Jimenez L.E."/>
            <person name="Osbourn A."/>
            <person name="Sattely E.S."/>
        </authorList>
    </citation>
    <scope>NUCLEOTIDE SEQUENCE [LARGE SCALE GENOMIC DNA]</scope>
    <source>
        <strain evidence="2">cv. JPN11</strain>
        <tissue evidence="1">Leaf</tissue>
    </source>
</reference>
<dbReference type="EMBL" id="CM051400">
    <property type="protein sequence ID" value="KAJ4714116.1"/>
    <property type="molecule type" value="Genomic_DNA"/>
</dbReference>
<evidence type="ECO:0000313" key="1">
    <source>
        <dbReference type="EMBL" id="KAJ4714116.1"/>
    </source>
</evidence>
<accession>A0ACC1XRQ5</accession>
<organism evidence="1 2">
    <name type="scientific">Melia azedarach</name>
    <name type="common">Chinaberry tree</name>
    <dbReference type="NCBI Taxonomy" id="155640"/>
    <lineage>
        <taxon>Eukaryota</taxon>
        <taxon>Viridiplantae</taxon>
        <taxon>Streptophyta</taxon>
        <taxon>Embryophyta</taxon>
        <taxon>Tracheophyta</taxon>
        <taxon>Spermatophyta</taxon>
        <taxon>Magnoliopsida</taxon>
        <taxon>eudicotyledons</taxon>
        <taxon>Gunneridae</taxon>
        <taxon>Pentapetalae</taxon>
        <taxon>rosids</taxon>
        <taxon>malvids</taxon>
        <taxon>Sapindales</taxon>
        <taxon>Meliaceae</taxon>
        <taxon>Melia</taxon>
    </lineage>
</organism>